<dbReference type="GO" id="GO:0006040">
    <property type="term" value="P:amino sugar metabolic process"/>
    <property type="evidence" value="ECO:0007669"/>
    <property type="project" value="InterPro"/>
</dbReference>
<dbReference type="InterPro" id="IPR043129">
    <property type="entry name" value="ATPase_NBD"/>
</dbReference>
<reference evidence="1" key="1">
    <citation type="submission" date="2020-11" db="EMBL/GenBank/DDBJ databases">
        <authorList>
            <person name="Tran Van P."/>
        </authorList>
    </citation>
    <scope>NUCLEOTIDE SEQUENCE</scope>
</reference>
<dbReference type="HAMAP" id="MF_01270">
    <property type="entry name" value="AnhMurNAc_kinase"/>
    <property type="match status" value="1"/>
</dbReference>
<dbReference type="SUPFAM" id="SSF53067">
    <property type="entry name" value="Actin-like ATPase domain"/>
    <property type="match status" value="1"/>
</dbReference>
<dbReference type="Pfam" id="PF03702">
    <property type="entry name" value="AnmK"/>
    <property type="match status" value="1"/>
</dbReference>
<gene>
    <name evidence="1" type="ORF">CTOB1V02_LOCUS12221</name>
</gene>
<accession>A0A7R8ZTZ9</accession>
<dbReference type="AlphaFoldDB" id="A0A7R8ZTZ9"/>
<organism evidence="1">
    <name type="scientific">Cyprideis torosa</name>
    <dbReference type="NCBI Taxonomy" id="163714"/>
    <lineage>
        <taxon>Eukaryota</taxon>
        <taxon>Metazoa</taxon>
        <taxon>Ecdysozoa</taxon>
        <taxon>Arthropoda</taxon>
        <taxon>Crustacea</taxon>
        <taxon>Oligostraca</taxon>
        <taxon>Ostracoda</taxon>
        <taxon>Podocopa</taxon>
        <taxon>Podocopida</taxon>
        <taxon>Cytherocopina</taxon>
        <taxon>Cytheroidea</taxon>
        <taxon>Cytherideidae</taxon>
        <taxon>Cyprideis</taxon>
    </lineage>
</organism>
<dbReference type="GO" id="GO:0016773">
    <property type="term" value="F:phosphotransferase activity, alcohol group as acceptor"/>
    <property type="evidence" value="ECO:0007669"/>
    <property type="project" value="InterPro"/>
</dbReference>
<name>A0A7R8ZTZ9_9CRUS</name>
<dbReference type="EMBL" id="OB668590">
    <property type="protein sequence ID" value="CAD7234405.1"/>
    <property type="molecule type" value="Genomic_DNA"/>
</dbReference>
<dbReference type="GO" id="GO:0009254">
    <property type="term" value="P:peptidoglycan turnover"/>
    <property type="evidence" value="ECO:0007669"/>
    <property type="project" value="InterPro"/>
</dbReference>
<dbReference type="InterPro" id="IPR005338">
    <property type="entry name" value="Anhydro_N_Ac-Mur_kinase"/>
</dbReference>
<dbReference type="GO" id="GO:0005524">
    <property type="term" value="F:ATP binding"/>
    <property type="evidence" value="ECO:0007669"/>
    <property type="project" value="InterPro"/>
</dbReference>
<sequence>MSENKVYTAIGMMSGTSLDGIDMALVRTDGKDFTKLEDFKTVPYSDEVRAKIKEVFGQRHASDKTAEVEKLVTAAHIQAIKDFGHEADVIGFHGQTILHDPSQKFTWQIGCSKTLADATGMDVVGDMRIADIKAGGQGAPLLPLCHRAFASEAMRPIAILNLGGVGNVTWLGEERQDILAFDTGPANALIDDLVKEKTGKHYDSDGKIAKAGKVHQKMVDDWLNHKYFDRPVPKSLDRDEWQVARVYDLPLEDAVATLAAFTVQSVMKSFENLPAAPKAVYVAGGGRHNKYIMEELNRLMACDVEPVESLNWNGDAVEAKGFAYLAVRSLLGLALTLPTTTGVPKPMTGGVLYKALDKKLERAAGQRKP</sequence>
<protein>
    <submittedName>
        <fullName evidence="1">Uncharacterized protein</fullName>
    </submittedName>
</protein>
<dbReference type="NCBIfam" id="NF007141">
    <property type="entry name" value="PRK09585.1-5"/>
    <property type="match status" value="1"/>
</dbReference>
<dbReference type="PANTHER" id="PTHR30605:SF0">
    <property type="entry name" value="ANHYDRO-N-ACETYLMURAMIC ACID KINASE"/>
    <property type="match status" value="1"/>
</dbReference>
<dbReference type="PANTHER" id="PTHR30605">
    <property type="entry name" value="ANHYDRO-N-ACETYLMURAMIC ACID KINASE"/>
    <property type="match status" value="1"/>
</dbReference>
<dbReference type="OrthoDB" id="5427593at2759"/>
<dbReference type="Gene3D" id="3.30.420.40">
    <property type="match status" value="2"/>
</dbReference>
<evidence type="ECO:0000313" key="1">
    <source>
        <dbReference type="EMBL" id="CAD7234405.1"/>
    </source>
</evidence>
<proteinExistence type="inferred from homology"/>